<accession>A0ABU3W3Y7</accession>
<sequence>MNEFESYISSLGSEAIKAVLLDKCSEGFSSRAGGVFFDIPGKSWPMGPDSPLRPLLQIVVDELPYIPNSISHLMAICIYIDKDYVTFDILSEEGSEFVVREIPKGSTIIPLENPTQNTFEAKDIRWEKFTDYPSASDFFEWLDNQRIDYDFESSDLENALDKYSNYGFTKINGWSTTIQGPSYDEPNVDGFSIQISLDIEIPFGDSTVFKIDWGAKIKNWSCMWETC</sequence>
<dbReference type="RefSeq" id="WP_316975520.1">
    <property type="nucleotide sequence ID" value="NZ_JAWIIJ010000052.1"/>
</dbReference>
<dbReference type="Gene3D" id="2.30.320.10">
    <property type="entry name" value="YwqG-like"/>
    <property type="match status" value="1"/>
</dbReference>
<keyword evidence="2" id="KW-1185">Reference proteome</keyword>
<comment type="caution">
    <text evidence="1">The sequence shown here is derived from an EMBL/GenBank/DDBJ whole genome shotgun (WGS) entry which is preliminary data.</text>
</comment>
<dbReference type="SUPFAM" id="SSF103032">
    <property type="entry name" value="Hypothetical protein YwqG"/>
    <property type="match status" value="1"/>
</dbReference>
<dbReference type="EMBL" id="JAWIIJ010000052">
    <property type="protein sequence ID" value="MDV2081253.1"/>
    <property type="molecule type" value="Genomic_DNA"/>
</dbReference>
<protein>
    <recommendedName>
        <fullName evidence="3">DUF1963 domain-containing protein</fullName>
    </recommendedName>
</protein>
<evidence type="ECO:0008006" key="3">
    <source>
        <dbReference type="Google" id="ProtNLM"/>
    </source>
</evidence>
<gene>
    <name evidence="1" type="ORF">RYS15_21450</name>
</gene>
<proteinExistence type="predicted"/>
<evidence type="ECO:0000313" key="2">
    <source>
        <dbReference type="Proteomes" id="UP001269819"/>
    </source>
</evidence>
<dbReference type="InterPro" id="IPR035948">
    <property type="entry name" value="YwqG-like_sf"/>
</dbReference>
<name>A0ABU3W3Y7_9GAMM</name>
<reference evidence="1 2" key="1">
    <citation type="submission" date="2023-10" db="EMBL/GenBank/DDBJ databases">
        <title>Characteristics and mechanism of a salt-tolerant marine origin heterotrophic nitrifying- aerobic denitrifying bacteria Marinobacter xestospongiae HN1.</title>
        <authorList>
            <person name="Qi R."/>
        </authorList>
    </citation>
    <scope>NUCLEOTIDE SEQUENCE [LARGE SCALE GENOMIC DNA]</scope>
    <source>
        <strain evidence="1 2">HN1</strain>
    </source>
</reference>
<evidence type="ECO:0000313" key="1">
    <source>
        <dbReference type="EMBL" id="MDV2081253.1"/>
    </source>
</evidence>
<organism evidence="1 2">
    <name type="scientific">Marinobacter xestospongiae</name>
    <dbReference type="NCBI Taxonomy" id="994319"/>
    <lineage>
        <taxon>Bacteria</taxon>
        <taxon>Pseudomonadati</taxon>
        <taxon>Pseudomonadota</taxon>
        <taxon>Gammaproteobacteria</taxon>
        <taxon>Pseudomonadales</taxon>
        <taxon>Marinobacteraceae</taxon>
        <taxon>Marinobacter</taxon>
    </lineage>
</organism>
<dbReference type="Proteomes" id="UP001269819">
    <property type="component" value="Unassembled WGS sequence"/>
</dbReference>